<sequence>MNRGRKRMAVFTLILAAVCVAAAWKIGWQRDDIQTPEPGGKVNGEIEASEAGKDTHEIFETGKGDERTEMPEIEETEMAQIPVSGVIYRLSEDDGSYVMFELENDMPYFLDGIEEGKIYGVDGRPIAESELDTGDQVTVMTDGVALETYPGQYARIFGVEVTKKANEEERKACIQKYKEQAAGFYSEPDPSEKPIMQASYMGNGMASTVWLTQGGYHWKWTDADGQMKSEIADTPFITEWNEIEEIKLPDYVEEIELLPGKEAEEITVSRWSADKESDAGEEGENVNVEKRGDKWYLTGVQKGYYYLFHVRWGESYVEYGFKSV</sequence>
<name>A0AC61QYY3_9FIRM</name>
<evidence type="ECO:0000313" key="1">
    <source>
        <dbReference type="EMBL" id="TGX98748.1"/>
    </source>
</evidence>
<gene>
    <name evidence="1" type="ORF">E5357_07985</name>
</gene>
<comment type="caution">
    <text evidence="1">The sequence shown here is derived from an EMBL/GenBank/DDBJ whole genome shotgun (WGS) entry which is preliminary data.</text>
</comment>
<dbReference type="Proteomes" id="UP000307720">
    <property type="component" value="Unassembled WGS sequence"/>
</dbReference>
<evidence type="ECO:0000313" key="2">
    <source>
        <dbReference type="Proteomes" id="UP000307720"/>
    </source>
</evidence>
<protein>
    <submittedName>
        <fullName evidence="1">Uncharacterized protein</fullName>
    </submittedName>
</protein>
<proteinExistence type="predicted"/>
<reference evidence="1" key="1">
    <citation type="submission" date="2019-04" db="EMBL/GenBank/DDBJ databases">
        <title>Microbes associate with the intestines of laboratory mice.</title>
        <authorList>
            <person name="Navarre W."/>
            <person name="Wong E."/>
            <person name="Huang K."/>
            <person name="Tropini C."/>
            <person name="Ng K."/>
            <person name="Yu B."/>
        </authorList>
    </citation>
    <scope>NUCLEOTIDE SEQUENCE</scope>
    <source>
        <strain evidence="1">NM72_1-8</strain>
    </source>
</reference>
<dbReference type="EMBL" id="SRZB01000014">
    <property type="protein sequence ID" value="TGX98748.1"/>
    <property type="molecule type" value="Genomic_DNA"/>
</dbReference>
<keyword evidence="2" id="KW-1185">Reference proteome</keyword>
<accession>A0AC61QYY3</accession>
<organism evidence="1 2">
    <name type="scientific">Hominisplanchenecus murintestinalis</name>
    <dbReference type="NCBI Taxonomy" id="2941517"/>
    <lineage>
        <taxon>Bacteria</taxon>
        <taxon>Bacillati</taxon>
        <taxon>Bacillota</taxon>
        <taxon>Clostridia</taxon>
        <taxon>Lachnospirales</taxon>
        <taxon>Lachnospiraceae</taxon>
        <taxon>Hominisplanchenecus</taxon>
    </lineage>
</organism>